<dbReference type="PANTHER" id="PTHR30603">
    <property type="entry name" value="RNA POLYMERASE SIGMA FACTOR RPO"/>
    <property type="match status" value="1"/>
</dbReference>
<dbReference type="OrthoDB" id="206108at2759"/>
<keyword evidence="2" id="KW-0805">Transcription regulation</keyword>
<dbReference type="PRINTS" id="PR00046">
    <property type="entry name" value="SIGMA70FCT"/>
</dbReference>
<dbReference type="Pfam" id="PF04539">
    <property type="entry name" value="Sigma70_r3"/>
    <property type="match status" value="1"/>
</dbReference>
<dbReference type="Gene3D" id="1.10.10.10">
    <property type="entry name" value="Winged helix-like DNA-binding domain superfamily/Winged helix DNA-binding domain"/>
    <property type="match status" value="2"/>
</dbReference>
<proteinExistence type="inferred from homology"/>
<dbReference type="SUPFAM" id="SSF88659">
    <property type="entry name" value="Sigma3 and sigma4 domains of RNA polymerase sigma factors"/>
    <property type="match status" value="2"/>
</dbReference>
<name>A0A9C7UM65_9RHOD</name>
<feature type="domain" description="RNA polymerase sigma-70" evidence="7">
    <location>
        <begin position="362"/>
        <end position="375"/>
    </location>
</feature>
<keyword evidence="3" id="KW-0731">Sigma factor</keyword>
<keyword evidence="9" id="KW-1185">Reference proteome</keyword>
<dbReference type="Pfam" id="PF04545">
    <property type="entry name" value="Sigma70_r4"/>
    <property type="match status" value="1"/>
</dbReference>
<dbReference type="Gene3D" id="1.20.120.1810">
    <property type="match status" value="1"/>
</dbReference>
<dbReference type="Pfam" id="PF04542">
    <property type="entry name" value="Sigma70_r2"/>
    <property type="match status" value="1"/>
</dbReference>
<dbReference type="GO" id="GO:0016987">
    <property type="term" value="F:sigma factor activity"/>
    <property type="evidence" value="ECO:0007669"/>
    <property type="project" value="UniProtKB-KW"/>
</dbReference>
<accession>A0A9C7UM65</accession>
<dbReference type="AlphaFoldDB" id="A0A9C7UM65"/>
<evidence type="ECO:0000256" key="3">
    <source>
        <dbReference type="ARBA" id="ARBA00023082"/>
    </source>
</evidence>
<dbReference type="InterPro" id="IPR007627">
    <property type="entry name" value="RNA_pol_sigma70_r2"/>
</dbReference>
<dbReference type="SUPFAM" id="SSF88946">
    <property type="entry name" value="Sigma2 domain of RNA polymerase sigma factors"/>
    <property type="match status" value="1"/>
</dbReference>
<dbReference type="PANTHER" id="PTHR30603:SF47">
    <property type="entry name" value="RNA POLYMERASE SIGMA FACTOR SIGD, CHLOROPLASTIC"/>
    <property type="match status" value="1"/>
</dbReference>
<feature type="compositionally biased region" description="Basic and acidic residues" evidence="6">
    <location>
        <begin position="113"/>
        <end position="123"/>
    </location>
</feature>
<dbReference type="InterPro" id="IPR014284">
    <property type="entry name" value="RNA_pol_sigma-70_dom"/>
</dbReference>
<dbReference type="GO" id="GO:0006352">
    <property type="term" value="P:DNA-templated transcription initiation"/>
    <property type="evidence" value="ECO:0007669"/>
    <property type="project" value="InterPro"/>
</dbReference>
<dbReference type="InterPro" id="IPR007624">
    <property type="entry name" value="RNA_pol_sigma70_r3"/>
</dbReference>
<evidence type="ECO:0000256" key="1">
    <source>
        <dbReference type="ARBA" id="ARBA00007788"/>
    </source>
</evidence>
<reference evidence="8" key="2">
    <citation type="submission" date="2022-01" db="EMBL/GenBank/DDBJ databases">
        <authorList>
            <person name="Hirooka S."/>
            <person name="Miyagishima S.Y."/>
        </authorList>
    </citation>
    <scope>NUCLEOTIDE SEQUENCE</scope>
    <source>
        <strain evidence="8">NBRC 102759</strain>
    </source>
</reference>
<sequence>MQQKRLAFLSCNSLEHSSKQTNLSFFRYLSKPMTFKLYLQRNSFRSSFDMKLFQAIGAQLKEPRTHEIERLSLDSKISKEKVLHVSLDRGGQVPSRDYPRNGSRAVRKRNNLKKTERSEEKSTITDIDDELLPNVAKSTLVQEFPYVPDEDSVREPDAEDLKRIEQEFCLQKLLTSKGRNKERLKQPDTFSGFPKNMDKGNAVLNGVEQDMKKENGGTDTGTFLQASKDTVGSCKSDEAQSPWKAFKSFKKSKSLLSSASPSSFISNCHVIPKLSFEEEVDICNQIQLLRNWERERDRVSELLGRNPTLAEWAEAVGFSSPVEFAKKMRILRESKDKIIHSNLRLVYYIARFYSKYGLSLQDLMQEGSIGLIKAAERFDSSKGFRFGSYAIWWIKFAMTRALTEQTRHWRIPAYFYEFMSTVRRTDSKLTAELGREPTQEEVFKESGLTIEQFQTANRCLLHSLSLDSPLSCEYGDKRTTLGDTVAGDVLHPEDELENNMLRRDLEKILEVTLTPRERDVIRMRFGLDDGACKTLDEISSVFCVTRERIRHLELSALRKLRHPYRCILLKDYVSVKNKGLADFFSRNIAEESLNNAEYS</sequence>
<keyword evidence="4" id="KW-0238">DNA-binding</keyword>
<dbReference type="PROSITE" id="PS00715">
    <property type="entry name" value="SIGMA70_1"/>
    <property type="match status" value="1"/>
</dbReference>
<evidence type="ECO:0000259" key="7">
    <source>
        <dbReference type="PROSITE" id="PS00715"/>
    </source>
</evidence>
<dbReference type="InterPro" id="IPR050239">
    <property type="entry name" value="Sigma-70_RNA_pol_init_factors"/>
</dbReference>
<keyword evidence="5" id="KW-0804">Transcription</keyword>
<dbReference type="InterPro" id="IPR007630">
    <property type="entry name" value="RNA_pol_sigma70_r4"/>
</dbReference>
<protein>
    <recommendedName>
        <fullName evidence="7">RNA polymerase sigma-70 domain-containing protein</fullName>
    </recommendedName>
</protein>
<reference evidence="8" key="1">
    <citation type="journal article" date="2022" name="Proc. Natl. Acad. Sci. U.S.A.">
        <title>Life cycle and functional genomics of the unicellular red alga Galdieria for elucidating algal and plant evolution and industrial use.</title>
        <authorList>
            <person name="Hirooka S."/>
            <person name="Itabashi T."/>
            <person name="Ichinose T.M."/>
            <person name="Onuma R."/>
            <person name="Fujiwara T."/>
            <person name="Yamashita S."/>
            <person name="Jong L.W."/>
            <person name="Tomita R."/>
            <person name="Iwane A.H."/>
            <person name="Miyagishima S.Y."/>
        </authorList>
    </citation>
    <scope>NUCLEOTIDE SEQUENCE</scope>
    <source>
        <strain evidence="8">NBRC 102759</strain>
    </source>
</reference>
<evidence type="ECO:0000256" key="2">
    <source>
        <dbReference type="ARBA" id="ARBA00023015"/>
    </source>
</evidence>
<evidence type="ECO:0000313" key="8">
    <source>
        <dbReference type="EMBL" id="GJQ08257.1"/>
    </source>
</evidence>
<gene>
    <name evidence="8" type="ORF">GpartN1_g48.t1</name>
</gene>
<dbReference type="InterPro" id="IPR013325">
    <property type="entry name" value="RNA_pol_sigma_r2"/>
</dbReference>
<comment type="caution">
    <text evidence="8">The sequence shown here is derived from an EMBL/GenBank/DDBJ whole genome shotgun (WGS) entry which is preliminary data.</text>
</comment>
<evidence type="ECO:0000256" key="5">
    <source>
        <dbReference type="ARBA" id="ARBA00023163"/>
    </source>
</evidence>
<organism evidence="8 9">
    <name type="scientific">Galdieria partita</name>
    <dbReference type="NCBI Taxonomy" id="83374"/>
    <lineage>
        <taxon>Eukaryota</taxon>
        <taxon>Rhodophyta</taxon>
        <taxon>Bangiophyceae</taxon>
        <taxon>Galdieriales</taxon>
        <taxon>Galdieriaceae</taxon>
        <taxon>Galdieria</taxon>
    </lineage>
</organism>
<dbReference type="EMBL" id="BQMJ01000001">
    <property type="protein sequence ID" value="GJQ08257.1"/>
    <property type="molecule type" value="Genomic_DNA"/>
</dbReference>
<dbReference type="InterPro" id="IPR036388">
    <property type="entry name" value="WH-like_DNA-bd_sf"/>
</dbReference>
<dbReference type="CDD" id="cd06171">
    <property type="entry name" value="Sigma70_r4"/>
    <property type="match status" value="1"/>
</dbReference>
<dbReference type="NCBIfam" id="TIGR02937">
    <property type="entry name" value="sigma70-ECF"/>
    <property type="match status" value="1"/>
</dbReference>
<feature type="region of interest" description="Disordered" evidence="6">
    <location>
        <begin position="89"/>
        <end position="123"/>
    </location>
</feature>
<evidence type="ECO:0000256" key="6">
    <source>
        <dbReference type="SAM" id="MobiDB-lite"/>
    </source>
</evidence>
<evidence type="ECO:0000313" key="9">
    <source>
        <dbReference type="Proteomes" id="UP001061958"/>
    </source>
</evidence>
<dbReference type="Proteomes" id="UP001061958">
    <property type="component" value="Unassembled WGS sequence"/>
</dbReference>
<dbReference type="InterPro" id="IPR000943">
    <property type="entry name" value="RNA_pol_sigma70"/>
</dbReference>
<dbReference type="InterPro" id="IPR013324">
    <property type="entry name" value="RNA_pol_sigma_r3/r4-like"/>
</dbReference>
<comment type="similarity">
    <text evidence="1">Belongs to the sigma-70 factor family.</text>
</comment>
<evidence type="ECO:0000256" key="4">
    <source>
        <dbReference type="ARBA" id="ARBA00023125"/>
    </source>
</evidence>
<dbReference type="GO" id="GO:0003677">
    <property type="term" value="F:DNA binding"/>
    <property type="evidence" value="ECO:0007669"/>
    <property type="project" value="UniProtKB-KW"/>
</dbReference>